<dbReference type="GO" id="GO:0032259">
    <property type="term" value="P:methylation"/>
    <property type="evidence" value="ECO:0007669"/>
    <property type="project" value="UniProtKB-KW"/>
</dbReference>
<keyword evidence="7" id="KW-1185">Reference proteome</keyword>
<feature type="compositionally biased region" description="Basic and acidic residues" evidence="4">
    <location>
        <begin position="371"/>
        <end position="382"/>
    </location>
</feature>
<dbReference type="InterPro" id="IPR026113">
    <property type="entry name" value="METTL2/6/8-like"/>
</dbReference>
<evidence type="ECO:0000256" key="1">
    <source>
        <dbReference type="ARBA" id="ARBA00009725"/>
    </source>
</evidence>
<dbReference type="OrthoDB" id="417697at2759"/>
<evidence type="ECO:0000259" key="5">
    <source>
        <dbReference type="Pfam" id="PF08242"/>
    </source>
</evidence>
<feature type="region of interest" description="Disordered" evidence="4">
    <location>
        <begin position="83"/>
        <end position="108"/>
    </location>
</feature>
<keyword evidence="2 6" id="KW-0489">Methyltransferase</keyword>
<dbReference type="AlphaFoldDB" id="A0A3N4JS85"/>
<dbReference type="SUPFAM" id="SSF53335">
    <property type="entry name" value="S-adenosyl-L-methionine-dependent methyltransferases"/>
    <property type="match status" value="1"/>
</dbReference>
<name>A0A3N4JS85_9PEZI</name>
<dbReference type="STRING" id="1336337.A0A3N4JS85"/>
<feature type="region of interest" description="Disordered" evidence="4">
    <location>
        <begin position="371"/>
        <end position="391"/>
    </location>
</feature>
<gene>
    <name evidence="6" type="ORF">L873DRAFT_1804401</name>
</gene>
<dbReference type="InterPro" id="IPR029063">
    <property type="entry name" value="SAM-dependent_MTases_sf"/>
</dbReference>
<dbReference type="Proteomes" id="UP000276215">
    <property type="component" value="Unassembled WGS sequence"/>
</dbReference>
<dbReference type="PANTHER" id="PTHR22809">
    <property type="entry name" value="METHYLTRANSFERASE-RELATED"/>
    <property type="match status" value="1"/>
</dbReference>
<dbReference type="GO" id="GO:0052735">
    <property type="term" value="F:tRNA (cytidine-3-)-methyltransferase activity"/>
    <property type="evidence" value="ECO:0007669"/>
    <property type="project" value="TreeGrafter"/>
</dbReference>
<sequence>MLRRFPFPARIIPESSIGITNSSGRNSSNSISWHPLSLSVARLALSQNYTTTTSRSTLAAETMIQDTPTPIPLSTALPDIAQLSLEPDSPTPTTAPPPKDPKAPKDPTPFKFGTRLLTDPSSVFEHNAWDHVETDEAYRATSTAQISFQRSRPVDPFNKQRFNSHPAKWWDAFYENNKTNFFKDRKWLHQEFPLLEALTSEGAGPASIVELGCGAGNTLFPVLRLNRNQELCIHGCDFSRKAVELVRAQEDFTREVERGRVRASVYDLSQKGTLPEGVEWGSVDAVIMVFVFSALSPEQWVDALANVRGMLKKGGKVLFRDYGRGDLAQVRFKAGRYLDENFYVRGDGTRVYFFDQDELRWIFAGEKKEEGADAENTQKEDGGEQSTFPKGDFGGFKINDIGVDRRMLVNRKTQVKMYRCWMQAVFEKL</sequence>
<feature type="domain" description="Methyltransferase type 12" evidence="5">
    <location>
        <begin position="209"/>
        <end position="316"/>
    </location>
</feature>
<reference evidence="6 7" key="1">
    <citation type="journal article" date="2018" name="Nat. Ecol. Evol.">
        <title>Pezizomycetes genomes reveal the molecular basis of ectomycorrhizal truffle lifestyle.</title>
        <authorList>
            <person name="Murat C."/>
            <person name="Payen T."/>
            <person name="Noel B."/>
            <person name="Kuo A."/>
            <person name="Morin E."/>
            <person name="Chen J."/>
            <person name="Kohler A."/>
            <person name="Krizsan K."/>
            <person name="Balestrini R."/>
            <person name="Da Silva C."/>
            <person name="Montanini B."/>
            <person name="Hainaut M."/>
            <person name="Levati E."/>
            <person name="Barry K.W."/>
            <person name="Belfiori B."/>
            <person name="Cichocki N."/>
            <person name="Clum A."/>
            <person name="Dockter R.B."/>
            <person name="Fauchery L."/>
            <person name="Guy J."/>
            <person name="Iotti M."/>
            <person name="Le Tacon F."/>
            <person name="Lindquist E.A."/>
            <person name="Lipzen A."/>
            <person name="Malagnac F."/>
            <person name="Mello A."/>
            <person name="Molinier V."/>
            <person name="Miyauchi S."/>
            <person name="Poulain J."/>
            <person name="Riccioni C."/>
            <person name="Rubini A."/>
            <person name="Sitrit Y."/>
            <person name="Splivallo R."/>
            <person name="Traeger S."/>
            <person name="Wang M."/>
            <person name="Zifcakova L."/>
            <person name="Wipf D."/>
            <person name="Zambonelli A."/>
            <person name="Paolocci F."/>
            <person name="Nowrousian M."/>
            <person name="Ottonello S."/>
            <person name="Baldrian P."/>
            <person name="Spatafora J.W."/>
            <person name="Henrissat B."/>
            <person name="Nagy L.G."/>
            <person name="Aury J.M."/>
            <person name="Wincker P."/>
            <person name="Grigoriev I.V."/>
            <person name="Bonfante P."/>
            <person name="Martin F.M."/>
        </authorList>
    </citation>
    <scope>NUCLEOTIDE SEQUENCE [LARGE SCALE GENOMIC DNA]</scope>
    <source>
        <strain evidence="6 7">120613-1</strain>
    </source>
</reference>
<dbReference type="EMBL" id="ML120376">
    <property type="protein sequence ID" value="RPB01047.1"/>
    <property type="molecule type" value="Genomic_DNA"/>
</dbReference>
<dbReference type="Pfam" id="PF08242">
    <property type="entry name" value="Methyltransf_12"/>
    <property type="match status" value="1"/>
</dbReference>
<feature type="compositionally biased region" description="Pro residues" evidence="4">
    <location>
        <begin position="89"/>
        <end position="98"/>
    </location>
</feature>
<proteinExistence type="inferred from homology"/>
<dbReference type="CDD" id="cd02440">
    <property type="entry name" value="AdoMet_MTases"/>
    <property type="match status" value="1"/>
</dbReference>
<protein>
    <submittedName>
        <fullName evidence="6">Methyltransferase</fullName>
    </submittedName>
</protein>
<keyword evidence="3 6" id="KW-0808">Transferase</keyword>
<dbReference type="InterPro" id="IPR013217">
    <property type="entry name" value="Methyltransf_12"/>
</dbReference>
<dbReference type="PANTHER" id="PTHR22809:SF11">
    <property type="entry name" value="TRNA N(3)-METHYLCYTIDINE METHYLTRANSFERASE METTL2"/>
    <property type="match status" value="1"/>
</dbReference>
<dbReference type="Gene3D" id="3.40.50.150">
    <property type="entry name" value="Vaccinia Virus protein VP39"/>
    <property type="match status" value="1"/>
</dbReference>
<organism evidence="6 7">
    <name type="scientific">Choiromyces venosus 120613-1</name>
    <dbReference type="NCBI Taxonomy" id="1336337"/>
    <lineage>
        <taxon>Eukaryota</taxon>
        <taxon>Fungi</taxon>
        <taxon>Dikarya</taxon>
        <taxon>Ascomycota</taxon>
        <taxon>Pezizomycotina</taxon>
        <taxon>Pezizomycetes</taxon>
        <taxon>Pezizales</taxon>
        <taxon>Tuberaceae</taxon>
        <taxon>Choiromyces</taxon>
    </lineage>
</organism>
<comment type="similarity">
    <text evidence="1">Belongs to the methyltransferase superfamily. METL family.</text>
</comment>
<evidence type="ECO:0000313" key="7">
    <source>
        <dbReference type="Proteomes" id="UP000276215"/>
    </source>
</evidence>
<evidence type="ECO:0000256" key="4">
    <source>
        <dbReference type="SAM" id="MobiDB-lite"/>
    </source>
</evidence>
<evidence type="ECO:0000313" key="6">
    <source>
        <dbReference type="EMBL" id="RPB01047.1"/>
    </source>
</evidence>
<accession>A0A3N4JS85</accession>
<evidence type="ECO:0000256" key="3">
    <source>
        <dbReference type="ARBA" id="ARBA00022679"/>
    </source>
</evidence>
<evidence type="ECO:0000256" key="2">
    <source>
        <dbReference type="ARBA" id="ARBA00022603"/>
    </source>
</evidence>